<dbReference type="UniPathway" id="UPA00665"/>
<comment type="catalytic activity">
    <reaction evidence="9">
        <text>Release of signal peptides from bacterial membrane prolipoproteins. Hydrolyzes -Xaa-Yaa-Zaa-|-(S,diacylglyceryl)Cys-, in which Xaa is hydrophobic (preferably Leu), and Yaa (Ala or Ser) and Zaa (Gly or Ala) have small, neutral side chains.</text>
        <dbReference type="EC" id="3.4.23.36"/>
    </reaction>
</comment>
<keyword evidence="12" id="KW-1185">Reference proteome</keyword>
<reference evidence="11 12" key="1">
    <citation type="submission" date="2014-04" db="EMBL/GenBank/DDBJ databases">
        <title>Draft genome sequence of Hydrogenovibrio marinus MH-110, a model organism for aerobic H2 metabolism.</title>
        <authorList>
            <person name="Cha H.J."/>
            <person name="Jo B.H."/>
            <person name="Hwang B.H."/>
        </authorList>
    </citation>
    <scope>NUCLEOTIDE SEQUENCE [LARGE SCALE GENOMIC DNA]</scope>
    <source>
        <strain evidence="11 12">MH-110</strain>
    </source>
</reference>
<feature type="transmembrane region" description="Helical" evidence="9">
    <location>
        <begin position="131"/>
        <end position="152"/>
    </location>
</feature>
<dbReference type="GO" id="GO:0005886">
    <property type="term" value="C:plasma membrane"/>
    <property type="evidence" value="ECO:0007669"/>
    <property type="project" value="UniProtKB-SubCell"/>
</dbReference>
<protein>
    <recommendedName>
        <fullName evidence="9">Lipoprotein signal peptidase</fullName>
        <ecNumber evidence="9">3.4.23.36</ecNumber>
    </recommendedName>
    <alternativeName>
        <fullName evidence="9">Prolipoprotein signal peptidase</fullName>
    </alternativeName>
    <alternativeName>
        <fullName evidence="9">Signal peptidase II</fullName>
        <shortName evidence="9">SPase II</shortName>
    </alternativeName>
</protein>
<evidence type="ECO:0000256" key="10">
    <source>
        <dbReference type="RuleBase" id="RU004181"/>
    </source>
</evidence>
<dbReference type="PANTHER" id="PTHR33695:SF1">
    <property type="entry name" value="LIPOPROTEIN SIGNAL PEPTIDASE"/>
    <property type="match status" value="1"/>
</dbReference>
<dbReference type="InterPro" id="IPR001872">
    <property type="entry name" value="Peptidase_A8"/>
</dbReference>
<dbReference type="HAMAP" id="MF_00161">
    <property type="entry name" value="LspA"/>
    <property type="match status" value="1"/>
</dbReference>
<evidence type="ECO:0000256" key="7">
    <source>
        <dbReference type="ARBA" id="ARBA00022989"/>
    </source>
</evidence>
<keyword evidence="6 9" id="KW-0378">Hydrolase</keyword>
<dbReference type="PANTHER" id="PTHR33695">
    <property type="entry name" value="LIPOPROTEIN SIGNAL PEPTIDASE"/>
    <property type="match status" value="1"/>
</dbReference>
<dbReference type="GO" id="GO:0004190">
    <property type="term" value="F:aspartic-type endopeptidase activity"/>
    <property type="evidence" value="ECO:0007669"/>
    <property type="project" value="UniProtKB-UniRule"/>
</dbReference>
<comment type="pathway">
    <text evidence="9">Protein modification; lipoprotein biosynthesis (signal peptide cleavage).</text>
</comment>
<evidence type="ECO:0000256" key="4">
    <source>
        <dbReference type="ARBA" id="ARBA00022692"/>
    </source>
</evidence>
<dbReference type="PRINTS" id="PR00781">
    <property type="entry name" value="LIPOSIGPTASE"/>
</dbReference>
<dbReference type="NCBIfam" id="TIGR00077">
    <property type="entry name" value="lspA"/>
    <property type="match status" value="1"/>
</dbReference>
<evidence type="ECO:0000313" key="12">
    <source>
        <dbReference type="Proteomes" id="UP000027341"/>
    </source>
</evidence>
<organism evidence="11 12">
    <name type="scientific">Hydrogenovibrio marinus</name>
    <dbReference type="NCBI Taxonomy" id="28885"/>
    <lineage>
        <taxon>Bacteria</taxon>
        <taxon>Pseudomonadati</taxon>
        <taxon>Pseudomonadota</taxon>
        <taxon>Gammaproteobacteria</taxon>
        <taxon>Thiotrichales</taxon>
        <taxon>Piscirickettsiaceae</taxon>
        <taxon>Hydrogenovibrio</taxon>
    </lineage>
</organism>
<comment type="caution">
    <text evidence="11">The sequence shown here is derived from an EMBL/GenBank/DDBJ whole genome shotgun (WGS) entry which is preliminary data.</text>
</comment>
<keyword evidence="2 9" id="KW-1003">Cell membrane</keyword>
<comment type="function">
    <text evidence="9">This protein specifically catalyzes the removal of signal peptides from prolipoproteins.</text>
</comment>
<feature type="active site" evidence="9">
    <location>
        <position position="122"/>
    </location>
</feature>
<keyword evidence="8 9" id="KW-0472">Membrane</keyword>
<evidence type="ECO:0000256" key="6">
    <source>
        <dbReference type="ARBA" id="ARBA00022801"/>
    </source>
</evidence>
<feature type="active site" evidence="9">
    <location>
        <position position="140"/>
    </location>
</feature>
<dbReference type="RefSeq" id="WP_029912781.1">
    <property type="nucleotide sequence ID" value="NZ_AP020335.1"/>
</dbReference>
<evidence type="ECO:0000256" key="2">
    <source>
        <dbReference type="ARBA" id="ARBA00022475"/>
    </source>
</evidence>
<comment type="similarity">
    <text evidence="1 9 10">Belongs to the peptidase A8 family.</text>
</comment>
<evidence type="ECO:0000256" key="8">
    <source>
        <dbReference type="ARBA" id="ARBA00023136"/>
    </source>
</evidence>
<keyword evidence="4 9" id="KW-0812">Transmembrane</keyword>
<dbReference type="Proteomes" id="UP000027341">
    <property type="component" value="Unassembled WGS sequence"/>
</dbReference>
<evidence type="ECO:0000256" key="9">
    <source>
        <dbReference type="HAMAP-Rule" id="MF_00161"/>
    </source>
</evidence>
<evidence type="ECO:0000313" key="11">
    <source>
        <dbReference type="EMBL" id="KDN96498.1"/>
    </source>
</evidence>
<dbReference type="Pfam" id="PF01252">
    <property type="entry name" value="Peptidase_A8"/>
    <property type="match status" value="1"/>
</dbReference>
<keyword evidence="3 9" id="KW-0645">Protease</keyword>
<feature type="transmembrane region" description="Helical" evidence="9">
    <location>
        <begin position="69"/>
        <end position="86"/>
    </location>
</feature>
<name>A0A066ZRR0_HYDMR</name>
<evidence type="ECO:0000256" key="1">
    <source>
        <dbReference type="ARBA" id="ARBA00006139"/>
    </source>
</evidence>
<dbReference type="STRING" id="28885.EI16_09555"/>
<dbReference type="GO" id="GO:0006508">
    <property type="term" value="P:proteolysis"/>
    <property type="evidence" value="ECO:0007669"/>
    <property type="project" value="UniProtKB-KW"/>
</dbReference>
<comment type="subcellular location">
    <subcellularLocation>
        <location evidence="9">Cell membrane</location>
        <topology evidence="9">Multi-pass membrane protein</topology>
    </subcellularLocation>
</comment>
<keyword evidence="7 9" id="KW-1133">Transmembrane helix</keyword>
<proteinExistence type="inferred from homology"/>
<dbReference type="EC" id="3.4.23.36" evidence="9"/>
<dbReference type="AlphaFoldDB" id="A0A066ZRR0"/>
<sequence>MNGWRSTGLVTLWLALLIIVLDQLTKYWANSALEFGVPVAVLPHLNFTLVYNEGAAFSFLADMGGWQRWLFSALAVAVSLVLIFWLKRLPSKWTLEVVGINLVLSGAQGNVIDRLIEGRVTDFVDFYIGLWHYATFNVADIAISIGAVVLLWSEFFSKKPKETE</sequence>
<accession>A0A066ZRR0</accession>
<gene>
    <name evidence="9" type="primary">lspA</name>
    <name evidence="11" type="ORF">EI16_09555</name>
</gene>
<evidence type="ECO:0000256" key="3">
    <source>
        <dbReference type="ARBA" id="ARBA00022670"/>
    </source>
</evidence>
<comment type="caution">
    <text evidence="9">Lacks conserved residue(s) required for the propagation of feature annotation.</text>
</comment>
<dbReference type="EMBL" id="JMIU01000001">
    <property type="protein sequence ID" value="KDN96498.1"/>
    <property type="molecule type" value="Genomic_DNA"/>
</dbReference>
<evidence type="ECO:0000256" key="5">
    <source>
        <dbReference type="ARBA" id="ARBA00022750"/>
    </source>
</evidence>
<keyword evidence="5 9" id="KW-0064">Aspartyl protease</keyword>